<dbReference type="InterPro" id="IPR013538">
    <property type="entry name" value="ASHA1/2-like_C"/>
</dbReference>
<sequence>MNKTIFKAENNVLTVERTFNAAVNLVWKAWTEAELLDQWWAPKPWKSQTKSMDFRTGGQRLYAMVGPNNEEHWGITTYTNIELQKHFSGEDAFSDEDGTINPEFPVAKFDNHFDSESEDTKVTIVTTYASEEHLKQVIEMGMKDGLTNAFKNLDELLNNAQPK</sequence>
<dbReference type="InterPro" id="IPR023393">
    <property type="entry name" value="START-like_dom_sf"/>
</dbReference>
<dbReference type="Gene3D" id="3.30.530.20">
    <property type="match status" value="1"/>
</dbReference>
<proteinExistence type="inferred from homology"/>
<name>A0ABU6IRE8_9FLAO</name>
<keyword evidence="4" id="KW-1185">Reference proteome</keyword>
<evidence type="ECO:0000259" key="2">
    <source>
        <dbReference type="Pfam" id="PF08327"/>
    </source>
</evidence>
<organism evidence="3 4">
    <name type="scientific">Flagellimonas halotolerans</name>
    <dbReference type="NCBI Taxonomy" id="3112164"/>
    <lineage>
        <taxon>Bacteria</taxon>
        <taxon>Pseudomonadati</taxon>
        <taxon>Bacteroidota</taxon>
        <taxon>Flavobacteriia</taxon>
        <taxon>Flavobacteriales</taxon>
        <taxon>Flavobacteriaceae</taxon>
        <taxon>Flagellimonas</taxon>
    </lineage>
</organism>
<gene>
    <name evidence="3" type="ORF">VOP03_10060</name>
</gene>
<dbReference type="Proteomes" id="UP001355298">
    <property type="component" value="Unassembled WGS sequence"/>
</dbReference>
<comment type="similarity">
    <text evidence="1">Belongs to the AHA1 family.</text>
</comment>
<dbReference type="Pfam" id="PF08327">
    <property type="entry name" value="AHSA1"/>
    <property type="match status" value="1"/>
</dbReference>
<evidence type="ECO:0000313" key="4">
    <source>
        <dbReference type="Proteomes" id="UP001355298"/>
    </source>
</evidence>
<reference evidence="3 4" key="1">
    <citation type="submission" date="2024-01" db="EMBL/GenBank/DDBJ databases">
        <title>The strains designed SYSU M86414 and SYSU M84420 isolated from the marine sediment in San Sha City (Hainan Province, China).</title>
        <authorList>
            <person name="Guo D."/>
        </authorList>
    </citation>
    <scope>NUCLEOTIDE SEQUENCE [LARGE SCALE GENOMIC DNA]</scope>
    <source>
        <strain evidence="3 4">SYSU M84420</strain>
    </source>
</reference>
<dbReference type="RefSeq" id="WP_326278700.1">
    <property type="nucleotide sequence ID" value="NZ_JAYKYV010000007.1"/>
</dbReference>
<dbReference type="EMBL" id="JAYMGW010000007">
    <property type="protein sequence ID" value="MEC4265693.1"/>
    <property type="molecule type" value="Genomic_DNA"/>
</dbReference>
<evidence type="ECO:0000313" key="3">
    <source>
        <dbReference type="EMBL" id="MEC4265693.1"/>
    </source>
</evidence>
<comment type="caution">
    <text evidence="3">The sequence shown here is derived from an EMBL/GenBank/DDBJ whole genome shotgun (WGS) entry which is preliminary data.</text>
</comment>
<dbReference type="SUPFAM" id="SSF55961">
    <property type="entry name" value="Bet v1-like"/>
    <property type="match status" value="1"/>
</dbReference>
<accession>A0ABU6IRE8</accession>
<protein>
    <submittedName>
        <fullName evidence="3">SRPBCC domain-containing protein</fullName>
    </submittedName>
</protein>
<evidence type="ECO:0000256" key="1">
    <source>
        <dbReference type="ARBA" id="ARBA00006817"/>
    </source>
</evidence>
<dbReference type="CDD" id="cd07814">
    <property type="entry name" value="SRPBCC_CalC_Aha1-like"/>
    <property type="match status" value="1"/>
</dbReference>
<feature type="domain" description="Activator of Hsp90 ATPase homologue 1/2-like C-terminal" evidence="2">
    <location>
        <begin position="21"/>
        <end position="157"/>
    </location>
</feature>